<dbReference type="AlphaFoldDB" id="A0A7Y0FPJ8"/>
<sequence>MLYQVDTARLASLVRAKRGSQTLREAAEEITKAVGPVSVGTLLRVEQQRLPDLPVFLHFCNWLDVSPARLLYCSSSPMTAPAESTAATVARLLRSDSRLEPAMANVLAVMVEATYAQLATHE</sequence>
<name>A0A7Y0FPJ8_9BACT</name>
<accession>A0A7Y0FPJ8</accession>
<evidence type="ECO:0000313" key="2">
    <source>
        <dbReference type="Proteomes" id="UP000559626"/>
    </source>
</evidence>
<dbReference type="EMBL" id="JABBGH010000006">
    <property type="protein sequence ID" value="NML68098.1"/>
    <property type="molecule type" value="Genomic_DNA"/>
</dbReference>
<comment type="caution">
    <text evidence="1">The sequence shown here is derived from an EMBL/GenBank/DDBJ whole genome shotgun (WGS) entry which is preliminary data.</text>
</comment>
<keyword evidence="2" id="KW-1185">Reference proteome</keyword>
<dbReference type="RefSeq" id="WP_169533806.1">
    <property type="nucleotide sequence ID" value="NZ_JABBGH010000006.1"/>
</dbReference>
<evidence type="ECO:0000313" key="1">
    <source>
        <dbReference type="EMBL" id="NML68098.1"/>
    </source>
</evidence>
<reference evidence="1 2" key="1">
    <citation type="submission" date="2020-04" db="EMBL/GenBank/DDBJ databases">
        <title>Hymenobacter polaris sp. nov., isolated from Arctic soil.</title>
        <authorList>
            <person name="Dahal R.H."/>
        </authorList>
    </citation>
    <scope>NUCLEOTIDE SEQUENCE [LARGE SCALE GENOMIC DNA]</scope>
    <source>
        <strain evidence="1 2">RP-2-7</strain>
    </source>
</reference>
<proteinExistence type="predicted"/>
<protein>
    <submittedName>
        <fullName evidence="1">XRE family transcriptional regulator</fullName>
    </submittedName>
</protein>
<gene>
    <name evidence="1" type="ORF">HHL22_23105</name>
</gene>
<dbReference type="Proteomes" id="UP000559626">
    <property type="component" value="Unassembled WGS sequence"/>
</dbReference>
<organism evidence="1 2">
    <name type="scientific">Hymenobacter polaris</name>
    <dbReference type="NCBI Taxonomy" id="2682546"/>
    <lineage>
        <taxon>Bacteria</taxon>
        <taxon>Pseudomonadati</taxon>
        <taxon>Bacteroidota</taxon>
        <taxon>Cytophagia</taxon>
        <taxon>Cytophagales</taxon>
        <taxon>Hymenobacteraceae</taxon>
        <taxon>Hymenobacter</taxon>
    </lineage>
</organism>